<dbReference type="EMBL" id="MDYQ01000075">
    <property type="protein sequence ID" value="PRP83843.1"/>
    <property type="molecule type" value="Genomic_DNA"/>
</dbReference>
<feature type="compositionally biased region" description="Basic and acidic residues" evidence="1">
    <location>
        <begin position="338"/>
        <end position="355"/>
    </location>
</feature>
<proteinExistence type="predicted"/>
<gene>
    <name evidence="3" type="ORF">PROFUN_08958</name>
    <name evidence="2" type="ORF">PROFUN_13250</name>
</gene>
<reference evidence="3 4" key="1">
    <citation type="journal article" date="2018" name="Genome Biol. Evol.">
        <title>Multiple Roots of Fruiting Body Formation in Amoebozoa.</title>
        <authorList>
            <person name="Hillmann F."/>
            <person name="Forbes G."/>
            <person name="Novohradska S."/>
            <person name="Ferling I."/>
            <person name="Riege K."/>
            <person name="Groth M."/>
            <person name="Westermann M."/>
            <person name="Marz M."/>
            <person name="Spaller T."/>
            <person name="Winckler T."/>
            <person name="Schaap P."/>
            <person name="Glockner G."/>
        </authorList>
    </citation>
    <scope>NUCLEOTIDE SEQUENCE [LARGE SCALE GENOMIC DNA]</scope>
    <source>
        <strain evidence="3 4">Jena</strain>
    </source>
</reference>
<feature type="region of interest" description="Disordered" evidence="1">
    <location>
        <begin position="1"/>
        <end position="214"/>
    </location>
</feature>
<dbReference type="PANTHER" id="PTHR21678:SF0">
    <property type="entry name" value="C3H1-TYPE DOMAIN-CONTAINING PROTEIN"/>
    <property type="match status" value="1"/>
</dbReference>
<evidence type="ECO:0000313" key="4">
    <source>
        <dbReference type="Proteomes" id="UP000241769"/>
    </source>
</evidence>
<dbReference type="InterPro" id="IPR012677">
    <property type="entry name" value="Nucleotide-bd_a/b_plait_sf"/>
</dbReference>
<sequence length="377" mass="42079">MSKRPDNNLYIPKHRRGNNTNNGGSNESSPTKNGNAKADPRVPQGSRSTSSPSLRSERETPPENLETQKAPITISVALPVLISDDSSAPGNNHHTDTNGIHTSSPHPTKIDINSKRSPEDADHLPTTDVTGDETKGREDTQETTDCTETSDWESLADEPPVEEFTKMKVSSARKGRGAHKYDDEDAILGEDTLDDPPVRSSNLSNWEDCTGTPTNTKDRADHVIELYGFPESLVTEDFHRFLRDYQDLGYKVKWVDETHLLVVFKSPSFAQDALKSLKHADIKLRPFHSASEQSKSTYRATQPGYFAYERSSTPRPQTTTSVARRLIGNALSIESLLRDQDEKKGRTNTEIDDMLRKKKGTTTTSKPQEPKIDYWDA</sequence>
<protein>
    <submittedName>
        <fullName evidence="3">R3H and coiled-coil domain-containing protein</fullName>
    </submittedName>
</protein>
<comment type="caution">
    <text evidence="3">The sequence shown here is derived from an EMBL/GenBank/DDBJ whole genome shotgun (WGS) entry which is preliminary data.</text>
</comment>
<evidence type="ECO:0000256" key="1">
    <source>
        <dbReference type="SAM" id="MobiDB-lite"/>
    </source>
</evidence>
<dbReference type="Gene3D" id="3.30.70.330">
    <property type="match status" value="1"/>
</dbReference>
<dbReference type="EMBL" id="MDYQ01000201">
    <property type="protein sequence ID" value="PRP79008.1"/>
    <property type="molecule type" value="Genomic_DNA"/>
</dbReference>
<evidence type="ECO:0000313" key="3">
    <source>
        <dbReference type="EMBL" id="PRP83843.1"/>
    </source>
</evidence>
<dbReference type="Proteomes" id="UP000241769">
    <property type="component" value="Unassembled WGS sequence"/>
</dbReference>
<accession>A0A2P6NIQ0</accession>
<name>A0A2P6NIQ0_9EUKA</name>
<feature type="compositionally biased region" description="Acidic residues" evidence="1">
    <location>
        <begin position="183"/>
        <end position="194"/>
    </location>
</feature>
<dbReference type="InParanoid" id="A0A2P6NIQ0"/>
<feature type="region of interest" description="Disordered" evidence="1">
    <location>
        <begin position="338"/>
        <end position="377"/>
    </location>
</feature>
<dbReference type="OrthoDB" id="5418203at2759"/>
<dbReference type="InterPro" id="IPR039884">
    <property type="entry name" value="R3HC1/R3HCL"/>
</dbReference>
<organism evidence="3 4">
    <name type="scientific">Planoprotostelium fungivorum</name>
    <dbReference type="NCBI Taxonomy" id="1890364"/>
    <lineage>
        <taxon>Eukaryota</taxon>
        <taxon>Amoebozoa</taxon>
        <taxon>Evosea</taxon>
        <taxon>Variosea</taxon>
        <taxon>Cavosteliida</taxon>
        <taxon>Cavosteliaceae</taxon>
        <taxon>Planoprotostelium</taxon>
    </lineage>
</organism>
<feature type="compositionally biased region" description="Basic and acidic residues" evidence="1">
    <location>
        <begin position="368"/>
        <end position="377"/>
    </location>
</feature>
<feature type="compositionally biased region" description="Basic and acidic residues" evidence="1">
    <location>
        <begin position="108"/>
        <end position="125"/>
    </location>
</feature>
<feature type="compositionally biased region" description="Polar residues" evidence="1">
    <location>
        <begin position="199"/>
        <end position="214"/>
    </location>
</feature>
<evidence type="ECO:0000313" key="2">
    <source>
        <dbReference type="EMBL" id="PRP79008.1"/>
    </source>
</evidence>
<feature type="compositionally biased region" description="Acidic residues" evidence="1">
    <location>
        <begin position="148"/>
        <end position="161"/>
    </location>
</feature>
<dbReference type="AlphaFoldDB" id="A0A2P6NIQ0"/>
<feature type="compositionally biased region" description="Low complexity" evidence="1">
    <location>
        <begin position="18"/>
        <end position="29"/>
    </location>
</feature>
<feature type="compositionally biased region" description="Polar residues" evidence="1">
    <location>
        <begin position="84"/>
        <end position="106"/>
    </location>
</feature>
<dbReference type="PANTHER" id="PTHR21678">
    <property type="entry name" value="GROWTH INHIBITION AND DIFFERENTIATION RELATED PROTEIN 88"/>
    <property type="match status" value="1"/>
</dbReference>
<keyword evidence="4" id="KW-1185">Reference proteome</keyword>